<evidence type="ECO:0000313" key="3">
    <source>
        <dbReference type="WBParaSite" id="SSLN_0000649401-mRNA-1"/>
    </source>
</evidence>
<dbReference type="OrthoDB" id="410404at2759"/>
<accession>A0A183SPZ7</accession>
<name>A0A183SPZ7_SCHSO</name>
<keyword evidence="2" id="KW-1185">Reference proteome</keyword>
<reference evidence="1 2" key="2">
    <citation type="submission" date="2018-11" db="EMBL/GenBank/DDBJ databases">
        <authorList>
            <consortium name="Pathogen Informatics"/>
        </authorList>
    </citation>
    <scope>NUCLEOTIDE SEQUENCE [LARGE SCALE GENOMIC DNA]</scope>
    <source>
        <strain evidence="1 2">NST_G2</strain>
    </source>
</reference>
<dbReference type="EMBL" id="UYSU01033625">
    <property type="protein sequence ID" value="VDL92680.1"/>
    <property type="molecule type" value="Genomic_DNA"/>
</dbReference>
<organism evidence="3">
    <name type="scientific">Schistocephalus solidus</name>
    <name type="common">Tapeworm</name>
    <dbReference type="NCBI Taxonomy" id="70667"/>
    <lineage>
        <taxon>Eukaryota</taxon>
        <taxon>Metazoa</taxon>
        <taxon>Spiralia</taxon>
        <taxon>Lophotrochozoa</taxon>
        <taxon>Platyhelminthes</taxon>
        <taxon>Cestoda</taxon>
        <taxon>Eucestoda</taxon>
        <taxon>Diphyllobothriidea</taxon>
        <taxon>Diphyllobothriidae</taxon>
        <taxon>Schistocephalus</taxon>
    </lineage>
</organism>
<sequence>MEMSLGGFADREVKNHATWTLKKFPKQLQINPATWEDLAQERPVWRRSVKTGSAIYEANRIAASKAQQAARKSKAPRTNTVYAQHTRAVNASTTCESVWSDIFGRNASIIQRFQLLRQILPTLLQTCPPSPLASIPLLSPS</sequence>
<evidence type="ECO:0000313" key="1">
    <source>
        <dbReference type="EMBL" id="VDL92680.1"/>
    </source>
</evidence>
<dbReference type="WBParaSite" id="SSLN_0000649401-mRNA-1">
    <property type="protein sequence ID" value="SSLN_0000649401-mRNA-1"/>
    <property type="gene ID" value="SSLN_0000649401"/>
</dbReference>
<evidence type="ECO:0000313" key="2">
    <source>
        <dbReference type="Proteomes" id="UP000275846"/>
    </source>
</evidence>
<protein>
    <submittedName>
        <fullName evidence="1 3">Uncharacterized protein</fullName>
    </submittedName>
</protein>
<proteinExistence type="predicted"/>
<gene>
    <name evidence="1" type="ORF">SSLN_LOCUS6295</name>
</gene>
<reference evidence="3" key="1">
    <citation type="submission" date="2016-06" db="UniProtKB">
        <authorList>
            <consortium name="WormBaseParasite"/>
        </authorList>
    </citation>
    <scope>IDENTIFICATION</scope>
</reference>
<dbReference type="AlphaFoldDB" id="A0A183SPZ7"/>
<dbReference type="Proteomes" id="UP000275846">
    <property type="component" value="Unassembled WGS sequence"/>
</dbReference>